<dbReference type="Proteomes" id="UP000294796">
    <property type="component" value="Unassembled WGS sequence"/>
</dbReference>
<evidence type="ECO:0000313" key="3">
    <source>
        <dbReference type="Proteomes" id="UP000294796"/>
    </source>
</evidence>
<accession>A0A4R5TQ84</accession>
<dbReference type="AlphaFoldDB" id="A0A4R5TQ84"/>
<proteinExistence type="predicted"/>
<sequence length="132" mass="14195">MLIASLPLHAVAQDAPPANEAGTDGAATGDLGTVRVIGVYEPPADPFALENPVDYAATRFQRDWREPPSLEEIGMRGGIVHIAINQGLLMAAQQVTKLPGWKHQVQGATARPPPLDEEEAQRAMRVRQTLSP</sequence>
<dbReference type="RefSeq" id="WP_133323316.1">
    <property type="nucleotide sequence ID" value="NZ_SMTF01000015.1"/>
</dbReference>
<evidence type="ECO:0000256" key="1">
    <source>
        <dbReference type="SAM" id="MobiDB-lite"/>
    </source>
</evidence>
<protein>
    <submittedName>
        <fullName evidence="2">Uncharacterized protein</fullName>
    </submittedName>
</protein>
<comment type="caution">
    <text evidence="2">The sequence shown here is derived from an EMBL/GenBank/DDBJ whole genome shotgun (WGS) entry which is preliminary data.</text>
</comment>
<keyword evidence="3" id="KW-1185">Reference proteome</keyword>
<name>A0A4R5TQ84_9GAMM</name>
<dbReference type="OrthoDB" id="5986110at2"/>
<organism evidence="2 3">
    <name type="scientific">Luteimonas aestuarii</name>
    <dbReference type="NCBI Taxonomy" id="453837"/>
    <lineage>
        <taxon>Bacteria</taxon>
        <taxon>Pseudomonadati</taxon>
        <taxon>Pseudomonadota</taxon>
        <taxon>Gammaproteobacteria</taxon>
        <taxon>Lysobacterales</taxon>
        <taxon>Lysobacteraceae</taxon>
        <taxon>Luteimonas</taxon>
    </lineage>
</organism>
<feature type="region of interest" description="Disordered" evidence="1">
    <location>
        <begin position="103"/>
        <end position="132"/>
    </location>
</feature>
<gene>
    <name evidence="2" type="ORF">E2F46_14580</name>
</gene>
<reference evidence="2 3" key="1">
    <citation type="submission" date="2019-03" db="EMBL/GenBank/DDBJ databases">
        <title>Luteimonas zhaokaii sp.nov., isolated from the rectal contents of Plateau pika in Yushu, Qinghai Province, China.</title>
        <authorList>
            <person name="Zhang G."/>
        </authorList>
    </citation>
    <scope>NUCLEOTIDE SEQUENCE [LARGE SCALE GENOMIC DNA]</scope>
    <source>
        <strain evidence="2 3">B9</strain>
    </source>
</reference>
<evidence type="ECO:0000313" key="2">
    <source>
        <dbReference type="EMBL" id="TDK21761.1"/>
    </source>
</evidence>
<dbReference type="EMBL" id="SMTF01000015">
    <property type="protein sequence ID" value="TDK21761.1"/>
    <property type="molecule type" value="Genomic_DNA"/>
</dbReference>